<proteinExistence type="predicted"/>
<protein>
    <submittedName>
        <fullName evidence="2">Uncharacterized protein</fullName>
    </submittedName>
</protein>
<evidence type="ECO:0000313" key="3">
    <source>
        <dbReference type="Proteomes" id="UP000076874"/>
    </source>
</evidence>
<sequence length="73" mass="7807">MPSQILAPVPVTPVRKGLKVVTSADLFANLSATLATTTPTYSSVDARIRTLPEHDYTVPAPPPPSPVGFRKEH</sequence>
<accession>A0A162MQV0</accession>
<dbReference type="EMBL" id="AZHD01000001">
    <property type="protein sequence ID" value="OAA68669.1"/>
    <property type="molecule type" value="Genomic_DNA"/>
</dbReference>
<reference evidence="2 3" key="1">
    <citation type="journal article" date="2016" name="Genome Biol. Evol.">
        <title>Divergent and convergent evolution of fungal pathogenicity.</title>
        <authorList>
            <person name="Shang Y."/>
            <person name="Xiao G."/>
            <person name="Zheng P."/>
            <person name="Cen K."/>
            <person name="Zhan S."/>
            <person name="Wang C."/>
        </authorList>
    </citation>
    <scope>NUCLEOTIDE SEQUENCE [LARGE SCALE GENOMIC DNA]</scope>
    <source>
        <strain evidence="2 3">RCEF 264</strain>
    </source>
</reference>
<comment type="caution">
    <text evidence="2">The sequence shown here is derived from an EMBL/GenBank/DDBJ whole genome shotgun (WGS) entry which is preliminary data.</text>
</comment>
<organism evidence="2 3">
    <name type="scientific">Niveomyces insectorum RCEF 264</name>
    <dbReference type="NCBI Taxonomy" id="1081102"/>
    <lineage>
        <taxon>Eukaryota</taxon>
        <taxon>Fungi</taxon>
        <taxon>Dikarya</taxon>
        <taxon>Ascomycota</taxon>
        <taxon>Pezizomycotina</taxon>
        <taxon>Sordariomycetes</taxon>
        <taxon>Hypocreomycetidae</taxon>
        <taxon>Hypocreales</taxon>
        <taxon>Cordycipitaceae</taxon>
        <taxon>Niveomyces</taxon>
    </lineage>
</organism>
<dbReference type="Proteomes" id="UP000076874">
    <property type="component" value="Unassembled WGS sequence"/>
</dbReference>
<name>A0A162MQV0_9HYPO</name>
<dbReference type="AlphaFoldDB" id="A0A162MQV0"/>
<evidence type="ECO:0000313" key="2">
    <source>
        <dbReference type="EMBL" id="OAA68669.1"/>
    </source>
</evidence>
<keyword evidence="3" id="KW-1185">Reference proteome</keyword>
<gene>
    <name evidence="2" type="ORF">SPI_00864</name>
</gene>
<evidence type="ECO:0000256" key="1">
    <source>
        <dbReference type="SAM" id="MobiDB-lite"/>
    </source>
</evidence>
<dbReference type="OrthoDB" id="5204810at2759"/>
<feature type="region of interest" description="Disordered" evidence="1">
    <location>
        <begin position="52"/>
        <end position="73"/>
    </location>
</feature>